<dbReference type="GO" id="GO:0006508">
    <property type="term" value="P:proteolysis"/>
    <property type="evidence" value="ECO:0007669"/>
    <property type="project" value="InterPro"/>
</dbReference>
<evidence type="ECO:0000313" key="2">
    <source>
        <dbReference type="EMBL" id="KIH62400.1"/>
    </source>
</evidence>
<protein>
    <recommendedName>
        <fullName evidence="1">Peptidase M13 N-terminal domain-containing protein</fullName>
    </recommendedName>
</protein>
<evidence type="ECO:0000313" key="3">
    <source>
        <dbReference type="Proteomes" id="UP000054047"/>
    </source>
</evidence>
<feature type="domain" description="Peptidase M13 N-terminal" evidence="1">
    <location>
        <begin position="22"/>
        <end position="162"/>
    </location>
</feature>
<accession>A0A0C2GMF4</accession>
<sequence length="166" mass="19998">MVDTNWPEPKKGYTMFLDQNTAFLGTDAETRRSYPRSWNPRSIEQLREYSFVDWQAYMRQPEQFEKMTRDYLIWDQTKLVNYLFMRLVLSNAQYLPSYASGFDEMPEEPIVLGRRRPYFRFPKRKTIEDAQLSCVGLANQLMPYAIGRVYIDYEYPDNDKKQLIRK</sequence>
<name>A0A0C2GMF4_9BILA</name>
<dbReference type="SUPFAM" id="SSF55486">
    <property type="entry name" value="Metalloproteases ('zincins'), catalytic domain"/>
    <property type="match status" value="1"/>
</dbReference>
<dbReference type="AlphaFoldDB" id="A0A0C2GMF4"/>
<evidence type="ECO:0000259" key="1">
    <source>
        <dbReference type="Pfam" id="PF05649"/>
    </source>
</evidence>
<gene>
    <name evidence="2" type="ORF">ANCDUO_07314</name>
</gene>
<dbReference type="InterPro" id="IPR008753">
    <property type="entry name" value="Peptidase_M13_N"/>
</dbReference>
<organism evidence="2 3">
    <name type="scientific">Ancylostoma duodenale</name>
    <dbReference type="NCBI Taxonomy" id="51022"/>
    <lineage>
        <taxon>Eukaryota</taxon>
        <taxon>Metazoa</taxon>
        <taxon>Ecdysozoa</taxon>
        <taxon>Nematoda</taxon>
        <taxon>Chromadorea</taxon>
        <taxon>Rhabditida</taxon>
        <taxon>Rhabditina</taxon>
        <taxon>Rhabditomorpha</taxon>
        <taxon>Strongyloidea</taxon>
        <taxon>Ancylostomatidae</taxon>
        <taxon>Ancylostomatinae</taxon>
        <taxon>Ancylostoma</taxon>
    </lineage>
</organism>
<reference evidence="2 3" key="1">
    <citation type="submission" date="2013-12" db="EMBL/GenBank/DDBJ databases">
        <title>Draft genome of the parsitic nematode Ancylostoma duodenale.</title>
        <authorList>
            <person name="Mitreva M."/>
        </authorList>
    </citation>
    <scope>NUCLEOTIDE SEQUENCE [LARGE SCALE GENOMIC DNA]</scope>
    <source>
        <strain evidence="2 3">Zhejiang</strain>
    </source>
</reference>
<keyword evidence="3" id="KW-1185">Reference proteome</keyword>
<dbReference type="Proteomes" id="UP000054047">
    <property type="component" value="Unassembled WGS sequence"/>
</dbReference>
<proteinExistence type="predicted"/>
<dbReference type="EMBL" id="KN729328">
    <property type="protein sequence ID" value="KIH62400.1"/>
    <property type="molecule type" value="Genomic_DNA"/>
</dbReference>
<dbReference type="InterPro" id="IPR042089">
    <property type="entry name" value="Peptidase_M13_dom_2"/>
</dbReference>
<dbReference type="Gene3D" id="1.10.1380.10">
    <property type="entry name" value="Neutral endopeptidase , domain2"/>
    <property type="match status" value="1"/>
</dbReference>
<dbReference type="OrthoDB" id="6475849at2759"/>
<dbReference type="Pfam" id="PF05649">
    <property type="entry name" value="Peptidase_M13_N"/>
    <property type="match status" value="1"/>
</dbReference>